<accession>A0AAE1ARI3</accession>
<organism evidence="2 3">
    <name type="scientific">Elysia crispata</name>
    <name type="common">lettuce slug</name>
    <dbReference type="NCBI Taxonomy" id="231223"/>
    <lineage>
        <taxon>Eukaryota</taxon>
        <taxon>Metazoa</taxon>
        <taxon>Spiralia</taxon>
        <taxon>Lophotrochozoa</taxon>
        <taxon>Mollusca</taxon>
        <taxon>Gastropoda</taxon>
        <taxon>Heterobranchia</taxon>
        <taxon>Euthyneura</taxon>
        <taxon>Panpulmonata</taxon>
        <taxon>Sacoglossa</taxon>
        <taxon>Placobranchoidea</taxon>
        <taxon>Plakobranchidae</taxon>
        <taxon>Elysia</taxon>
    </lineage>
</organism>
<feature type="region of interest" description="Disordered" evidence="1">
    <location>
        <begin position="573"/>
        <end position="594"/>
    </location>
</feature>
<feature type="region of interest" description="Disordered" evidence="1">
    <location>
        <begin position="1519"/>
        <end position="1563"/>
    </location>
</feature>
<evidence type="ECO:0000313" key="2">
    <source>
        <dbReference type="EMBL" id="KAK3792415.1"/>
    </source>
</evidence>
<gene>
    <name evidence="2" type="ORF">RRG08_045958</name>
</gene>
<name>A0AAE1ARI3_9GAST</name>
<feature type="compositionally biased region" description="Low complexity" evidence="1">
    <location>
        <begin position="747"/>
        <end position="864"/>
    </location>
</feature>
<sequence length="1773" mass="191938">MKIQLSKKPVIFLELLLLFYYVALRVVTATTIKSACGYEPVPNNPAALQICSALGRCKQALCSPGKVFDKAKCGCVYPSISPRSKSTPPLVNLNSKTDNGMSISSPDLRQNVFSPYNGLLPQSVWNAPSHFPLQSNSKLQRLSYYGHPERNVLYSPTQDMYPFTDETHHQQSQHYLHSNYWLQPPLHRSPYDKYHGSLQNMVSSHPDVPVYQQTSKPHFPSSVPSYRKSVTLKPRSQISNRHFPPAAPSYYKTVKTKPSLFFSEMATGLSNNQPIRPLGSDPSGLDHNLELSSPAVHGVDSQRTPKYISAHAPGAGNGLSELKAALSALSLSLLRLTSLSSSQQLPASSAIFLKTQSPFDKNAMRHERRITSPPLSTMLKPSPLQSLSVISQSQASPFLSLPSSSSPLASFSPLPLPLPPTPPLSTSLSSSRLLSLTPAESSSSSSWTPLFPSPTTTSPSSKSFSNQDSTRSDKTGISNERDDSRLAQPNVTNFKSTKTPSQITSIVSTTSWPQNWHLSSTSETPDLYSYPKTIHTTRAEALSKLRQPEKRKVVKRHKSKAFSKSSFSTIALSTVPSQSGNESNERRSNQSSNFVDIKLSDAKSYYADNKNIDTTNRELTIVNTPKTHEMMNTNKKISETNFATLTEGSKTTEKIPSTGLNKNHRLEPIISPAASIFPLNVQEDIEKTTRPVDSSIFNATGSNNKAADKETGIPRFLAKMTPSLAAYVERLTPPTTTLRTFALPATTPTYTTTDSPATTPTYTTIDPPATTPTYTTIDPPATTPTYTTIDPPATTPTYTTIDPPTTTPTYTTIDPPTTTPTYTTIDPPATTPTYTTIDPPTTTPTYTTIDPPATTPTYTTIDPPANTPTYTTIDPPANTPTYTTIDPPTTTPTYTTKDPPANTPTYTTIDPPTTTPTYTTIDPPATTPTYTTKDPPANTPTYTTIDPPATTPTYTTIDPPATTPTYTTKDPPATTPTYTTIDPPANTPTYTTKDPPANTPTYTTIDPPTTTPTYTTIDPPTTTPTYTTIDPPANTPTYTTKDPPANTPTYTTIDPPTTTLTYTTIKPLAATTTYTTKTLSATTSNKSRKITPRANISIITRPTATSAPPTSKWTISFGSTIFSQTHLPHVNVTKTKHTSSITDPTFETANSSMRDAQFTTSTTAYTSILKSLKPFPTMPGKTGKRWEKDVETNLPHTAAATMKAIPIAITSATATYTYTEPPVISTNALSVKQPTETLALLNATVSQANTTTSTASLSSAKTTTVSTLVILTTVTPTVATNVDETVTNFTSAENKSFLVTKSMTASSGNTELIETSNETTIAFLEKTTLKATSSKGSVALPETTILMATSSEARVVLPETTTLMAKSSEAGVALPETTPLMSTSSETRLDLPETTTLMITSSEARVVLPETTPLMSTTSDAKVALPETTPLMATSSETRVALPETTPLMATPSEVRVDLPETTTLMTTSSEVRVDLPETATLVEKLIETMVSIHETTSVAARSNEKMAIFPERFAVTATSTKPTLAHSQTSGAIPTTSKARKTQSQTSSEPRDDDLDMPSPPLPRVDFPCGSEVNISGVSADGSVLGEADLGRVYVGQKGVKRANDKFMRFNGRGEMWIPMYAGSRFTSGLSITIFFKEDLRIEERQCLLSNCDLDSSPSFYIILDPIRRVVKFKVVIVTMSAPYPMEDSLEISVPYKPGVMKTAELQCDGSSLIGRVDKLRTKISLASSDTFHELASKPKPFYVGGSCKQEKADNFYGLISQILVYRCVPPT</sequence>
<feature type="compositionally biased region" description="Low complexity" evidence="1">
    <location>
        <begin position="879"/>
        <end position="936"/>
    </location>
</feature>
<evidence type="ECO:0000313" key="3">
    <source>
        <dbReference type="Proteomes" id="UP001283361"/>
    </source>
</evidence>
<evidence type="ECO:0000256" key="1">
    <source>
        <dbReference type="SAM" id="MobiDB-lite"/>
    </source>
</evidence>
<keyword evidence="3" id="KW-1185">Reference proteome</keyword>
<reference evidence="2" key="1">
    <citation type="journal article" date="2023" name="G3 (Bethesda)">
        <title>A reference genome for the long-term kleptoplast-retaining sea slug Elysia crispata morphotype clarki.</title>
        <authorList>
            <person name="Eastman K.E."/>
            <person name="Pendleton A.L."/>
            <person name="Shaikh M.A."/>
            <person name="Suttiyut T."/>
            <person name="Ogas R."/>
            <person name="Tomko P."/>
            <person name="Gavelis G."/>
            <person name="Widhalm J.R."/>
            <person name="Wisecaver J.H."/>
        </authorList>
    </citation>
    <scope>NUCLEOTIDE SEQUENCE</scope>
    <source>
        <strain evidence="2">ECLA1</strain>
    </source>
</reference>
<protein>
    <submittedName>
        <fullName evidence="2">Uncharacterized protein</fullName>
    </submittedName>
</protein>
<dbReference type="Proteomes" id="UP001283361">
    <property type="component" value="Unassembled WGS sequence"/>
</dbReference>
<dbReference type="EMBL" id="JAWDGP010001377">
    <property type="protein sequence ID" value="KAK3792415.1"/>
    <property type="molecule type" value="Genomic_DNA"/>
</dbReference>
<proteinExistence type="predicted"/>
<feature type="compositionally biased region" description="Polar residues" evidence="1">
    <location>
        <begin position="487"/>
        <end position="502"/>
    </location>
</feature>
<feature type="compositionally biased region" description="Polar residues" evidence="1">
    <location>
        <begin position="1519"/>
        <end position="1549"/>
    </location>
</feature>
<feature type="compositionally biased region" description="Basic and acidic residues" evidence="1">
    <location>
        <begin position="470"/>
        <end position="485"/>
    </location>
</feature>
<feature type="region of interest" description="Disordered" evidence="1">
    <location>
        <begin position="439"/>
        <end position="502"/>
    </location>
</feature>
<comment type="caution">
    <text evidence="2">The sequence shown here is derived from an EMBL/GenBank/DDBJ whole genome shotgun (WGS) entry which is preliminary data.</text>
</comment>
<feature type="compositionally biased region" description="Low complexity" evidence="1">
    <location>
        <begin position="439"/>
        <end position="465"/>
    </location>
</feature>
<feature type="region of interest" description="Disordered" evidence="1">
    <location>
        <begin position="747"/>
        <end position="1054"/>
    </location>
</feature>
<feature type="compositionally biased region" description="Low complexity" evidence="1">
    <location>
        <begin position="999"/>
        <end position="1032"/>
    </location>
</feature>